<evidence type="ECO:0000256" key="1">
    <source>
        <dbReference type="SAM" id="MobiDB-lite"/>
    </source>
</evidence>
<organism evidence="2 3">
    <name type="scientific">Cucumis melo var. makuwa</name>
    <name type="common">Oriental melon</name>
    <dbReference type="NCBI Taxonomy" id="1194695"/>
    <lineage>
        <taxon>Eukaryota</taxon>
        <taxon>Viridiplantae</taxon>
        <taxon>Streptophyta</taxon>
        <taxon>Embryophyta</taxon>
        <taxon>Tracheophyta</taxon>
        <taxon>Spermatophyta</taxon>
        <taxon>Magnoliopsida</taxon>
        <taxon>eudicotyledons</taxon>
        <taxon>Gunneridae</taxon>
        <taxon>Pentapetalae</taxon>
        <taxon>rosids</taxon>
        <taxon>fabids</taxon>
        <taxon>Cucurbitales</taxon>
        <taxon>Cucurbitaceae</taxon>
        <taxon>Benincaseae</taxon>
        <taxon>Cucumis</taxon>
    </lineage>
</organism>
<dbReference type="AlphaFoldDB" id="A0A5D3CBB9"/>
<sequence>MANTILRYPSGKMSSRRGARKGGRRGKGAGRTQPEEQPTVKMANPTVPVTQADLATMEQRYQDMLRDALAPFYAAQQTPTAHPLPSGISARVRPTIS</sequence>
<comment type="caution">
    <text evidence="2">The sequence shown here is derived from an EMBL/GenBank/DDBJ whole genome shotgun (WGS) entry which is preliminary data.</text>
</comment>
<evidence type="ECO:0000313" key="2">
    <source>
        <dbReference type="EMBL" id="TYK07609.1"/>
    </source>
</evidence>
<dbReference type="EMBL" id="SSTD01013124">
    <property type="protein sequence ID" value="TYK07609.1"/>
    <property type="molecule type" value="Genomic_DNA"/>
</dbReference>
<protein>
    <submittedName>
        <fullName evidence="2">Histone H2B.3-like</fullName>
    </submittedName>
</protein>
<dbReference type="Proteomes" id="UP000321947">
    <property type="component" value="Unassembled WGS sequence"/>
</dbReference>
<feature type="compositionally biased region" description="Basic residues" evidence="1">
    <location>
        <begin position="14"/>
        <end position="28"/>
    </location>
</feature>
<accession>A0A5D3CBB9</accession>
<feature type="region of interest" description="Disordered" evidence="1">
    <location>
        <begin position="1"/>
        <end position="45"/>
    </location>
</feature>
<name>A0A5D3CBB9_CUCMM</name>
<evidence type="ECO:0000313" key="3">
    <source>
        <dbReference type="Proteomes" id="UP000321947"/>
    </source>
</evidence>
<feature type="region of interest" description="Disordered" evidence="1">
    <location>
        <begin position="76"/>
        <end position="97"/>
    </location>
</feature>
<proteinExistence type="predicted"/>
<reference evidence="2 3" key="1">
    <citation type="submission" date="2019-08" db="EMBL/GenBank/DDBJ databases">
        <title>Draft genome sequences of two oriental melons (Cucumis melo L. var makuwa).</title>
        <authorList>
            <person name="Kwon S.-Y."/>
        </authorList>
    </citation>
    <scope>NUCLEOTIDE SEQUENCE [LARGE SCALE GENOMIC DNA]</scope>
    <source>
        <strain evidence="3">cv. Chang Bougi</strain>
        <tissue evidence="2">Leaf</tissue>
    </source>
</reference>
<gene>
    <name evidence="2" type="ORF">E5676_scaffold105G00040</name>
</gene>